<dbReference type="STRING" id="1123281.SAMN02745180_02079"/>
<keyword evidence="1" id="KW-0812">Transmembrane</keyword>
<organism evidence="2 3">
    <name type="scientific">Sporanaerobacter acetigenes DSM 13106</name>
    <dbReference type="NCBI Taxonomy" id="1123281"/>
    <lineage>
        <taxon>Bacteria</taxon>
        <taxon>Bacillati</taxon>
        <taxon>Bacillota</taxon>
        <taxon>Tissierellia</taxon>
        <taxon>Tissierellales</taxon>
        <taxon>Sporanaerobacteraceae</taxon>
        <taxon>Sporanaerobacter</taxon>
    </lineage>
</organism>
<gene>
    <name evidence="2" type="ORF">SAMN02745180_02079</name>
</gene>
<dbReference type="Proteomes" id="UP000184389">
    <property type="component" value="Unassembled WGS sequence"/>
</dbReference>
<evidence type="ECO:0000313" key="3">
    <source>
        <dbReference type="Proteomes" id="UP000184389"/>
    </source>
</evidence>
<reference evidence="2 3" key="1">
    <citation type="submission" date="2016-11" db="EMBL/GenBank/DDBJ databases">
        <authorList>
            <person name="Jaros S."/>
            <person name="Januszkiewicz K."/>
            <person name="Wedrychowicz H."/>
        </authorList>
    </citation>
    <scope>NUCLEOTIDE SEQUENCE [LARGE SCALE GENOMIC DNA]</scope>
    <source>
        <strain evidence="2 3">DSM 13106</strain>
    </source>
</reference>
<protein>
    <submittedName>
        <fullName evidence="2">Uncharacterized protein</fullName>
    </submittedName>
</protein>
<sequence>MKKKNIILSAIIILTIIFSIGIIAFSEPGSQDDPLVTLSYVEKQVREIKAYVDQKTANSSSSGSTLVVVEIESGQSIVGKAGTEIILRGGKATTIAGELGGLSDITDGKDLKMGERVPANHMLIVPRDDGRGVYAETHAIFMIRGNYEINY</sequence>
<evidence type="ECO:0000313" key="2">
    <source>
        <dbReference type="EMBL" id="SHI09178.1"/>
    </source>
</evidence>
<feature type="transmembrane region" description="Helical" evidence="1">
    <location>
        <begin position="7"/>
        <end position="25"/>
    </location>
</feature>
<name>A0A1M5YBG3_9FIRM</name>
<evidence type="ECO:0000256" key="1">
    <source>
        <dbReference type="SAM" id="Phobius"/>
    </source>
</evidence>
<dbReference type="AlphaFoldDB" id="A0A1M5YBG3"/>
<dbReference type="EMBL" id="FQXR01000010">
    <property type="protein sequence ID" value="SHI09178.1"/>
    <property type="molecule type" value="Genomic_DNA"/>
</dbReference>
<dbReference type="RefSeq" id="WP_072744730.1">
    <property type="nucleotide sequence ID" value="NZ_FQXR01000010.1"/>
</dbReference>
<keyword evidence="3" id="KW-1185">Reference proteome</keyword>
<keyword evidence="1" id="KW-0472">Membrane</keyword>
<accession>A0A1M5YBG3</accession>
<keyword evidence="1" id="KW-1133">Transmembrane helix</keyword>
<dbReference type="OrthoDB" id="2381664at2"/>
<proteinExistence type="predicted"/>